<dbReference type="GO" id="GO:0016787">
    <property type="term" value="F:hydrolase activity"/>
    <property type="evidence" value="ECO:0007669"/>
    <property type="project" value="UniProtKB-KW"/>
</dbReference>
<dbReference type="GO" id="GO:0005975">
    <property type="term" value="P:carbohydrate metabolic process"/>
    <property type="evidence" value="ECO:0007669"/>
    <property type="project" value="UniProtKB-ARBA"/>
</dbReference>
<sequence>MKKTLIIAFFGMIYPYLSFADFVFSSKANVKVSVEKNAPEVIGTALEIFSKDYKAVFGGDILKDNQAQIYIGTIGKNSLSEKMMDPKSVQQLALHKEGYLMRVIQDKLYILGSDKRGTAYGILEISRKIGVSPWEWWADSAIEKKASFKLKNGFILLEYPSVAQRGIFLNDEDWGITPWSYLTHEPSDKKGQIGPKTHARIFELLLRLRANTFWPAMHECSVAFYLTPGNKEMADKYGIVMGSSHCEPMMRNANAEWKIEGTGSYDYVNNRQNLLKFWEERVKQLKKSDNLYTLGIRGIHDGKMQGANTVKEQYDALTNVIKDQREMIAKYLNPAVEKVPQVFIPYKEVLDVYNMGLQVPDDVTLMWCDDNYGYIRNFPNEKERLRKGGNGVYYHISYWGRPHDYLWLATNHPAQIYTQMKLAYDKGAKDLWILNVGDIKPGEYLIELFLDMAWNINAIENNQKGLNKHLDNWLSREFGEQNSAALAGIMQEYYRLAYIRKPEFMGNTRTEEKDPKYKVVSDLNWTEAEIKQRLADYEKISKQVVQLSASIPTEKKDAWFELIEYPVRAAAEMNKKHLYGQLARHSLASWASSDAAYENIVALTQKYNALGQGKWNKMMDYSPRKLPVFEKVEHQQVNVPLPKKQTPLLSVNGQNYVEFSGENPLVHGLGYQQAAISLQQNSTVQYIFNYTGTDSLWVEMALVPNHPVDGKHLRYEISVDGGEKQVIAYKTNDRDEEWKNNVLTNQAIKRSKHQIKNTGKGNSHRIQIKAVDEGVMIDQVRVYK</sequence>
<dbReference type="SUPFAM" id="SSF55545">
    <property type="entry name" value="beta-N-acetylhexosaminidase-like domain"/>
    <property type="match status" value="1"/>
</dbReference>
<evidence type="ECO:0000256" key="2">
    <source>
        <dbReference type="SAM" id="Coils"/>
    </source>
</evidence>
<dbReference type="Gene3D" id="3.30.379.10">
    <property type="entry name" value="Chitobiase/beta-hexosaminidase domain 2-like"/>
    <property type="match status" value="1"/>
</dbReference>
<reference evidence="4 5" key="1">
    <citation type="submission" date="2016-10" db="EMBL/GenBank/DDBJ databases">
        <authorList>
            <person name="de Groot N.N."/>
        </authorList>
    </citation>
    <scope>NUCLEOTIDE SEQUENCE [LARGE SCALE GENOMIC DNA]</scope>
    <source>
        <strain evidence="4 5">DSM 18610</strain>
    </source>
</reference>
<keyword evidence="5" id="KW-1185">Reference proteome</keyword>
<protein>
    <submittedName>
        <fullName evidence="4">Glycosyl hydrolase family 115</fullName>
    </submittedName>
</protein>
<feature type="coiled-coil region" evidence="2">
    <location>
        <begin position="268"/>
        <end position="327"/>
    </location>
</feature>
<evidence type="ECO:0000259" key="3">
    <source>
        <dbReference type="Pfam" id="PF17829"/>
    </source>
</evidence>
<dbReference type="Gene3D" id="1.20.58.2150">
    <property type="match status" value="1"/>
</dbReference>
<dbReference type="AlphaFoldDB" id="A0A1H9MRR5"/>
<proteinExistence type="predicted"/>
<dbReference type="InterPro" id="IPR042301">
    <property type="entry name" value="GH115_sf"/>
</dbReference>
<evidence type="ECO:0000256" key="1">
    <source>
        <dbReference type="ARBA" id="ARBA00022801"/>
    </source>
</evidence>
<dbReference type="PANTHER" id="PTHR37842">
    <property type="match status" value="1"/>
</dbReference>
<dbReference type="EMBL" id="FOGG01000006">
    <property type="protein sequence ID" value="SER26105.1"/>
    <property type="molecule type" value="Genomic_DNA"/>
</dbReference>
<dbReference type="RefSeq" id="WP_090882764.1">
    <property type="nucleotide sequence ID" value="NZ_FOGG01000006.1"/>
</dbReference>
<dbReference type="STRING" id="390241.SAMN04488023_106102"/>
<dbReference type="Pfam" id="PF17829">
    <property type="entry name" value="GH115_C"/>
    <property type="match status" value="1"/>
</dbReference>
<feature type="domain" description="Gylcosyl hydrolase 115 C-terminal" evidence="3">
    <location>
        <begin position="678"/>
        <end position="782"/>
    </location>
</feature>
<evidence type="ECO:0000313" key="5">
    <source>
        <dbReference type="Proteomes" id="UP000199572"/>
    </source>
</evidence>
<organism evidence="4 5">
    <name type="scientific">Pedobacter rhizosphaerae</name>
    <dbReference type="NCBI Taxonomy" id="390241"/>
    <lineage>
        <taxon>Bacteria</taxon>
        <taxon>Pseudomonadati</taxon>
        <taxon>Bacteroidota</taxon>
        <taxon>Sphingobacteriia</taxon>
        <taxon>Sphingobacteriales</taxon>
        <taxon>Sphingobacteriaceae</taxon>
        <taxon>Pedobacter</taxon>
    </lineage>
</organism>
<keyword evidence="2" id="KW-0175">Coiled coil</keyword>
<dbReference type="InterPro" id="IPR041437">
    <property type="entry name" value="GH115_C"/>
</dbReference>
<accession>A0A1H9MRR5</accession>
<dbReference type="Proteomes" id="UP000199572">
    <property type="component" value="Unassembled WGS sequence"/>
</dbReference>
<keyword evidence="1 4" id="KW-0378">Hydrolase</keyword>
<dbReference type="Gene3D" id="3.20.20.520">
    <property type="entry name" value="Glycosyl hydrolase family 115"/>
    <property type="match status" value="1"/>
</dbReference>
<dbReference type="InterPro" id="IPR029018">
    <property type="entry name" value="Hex-like_dom2"/>
</dbReference>
<gene>
    <name evidence="4" type="ORF">SAMN04488023_106102</name>
</gene>
<dbReference type="Pfam" id="PF15979">
    <property type="entry name" value="Glyco_hydro_115"/>
    <property type="match status" value="1"/>
</dbReference>
<dbReference type="Gene3D" id="2.60.120.1620">
    <property type="match status" value="1"/>
</dbReference>
<evidence type="ECO:0000313" key="4">
    <source>
        <dbReference type="EMBL" id="SER26105.1"/>
    </source>
</evidence>
<dbReference type="InterPro" id="IPR031924">
    <property type="entry name" value="GH115"/>
</dbReference>
<dbReference type="PANTHER" id="PTHR37842:SF2">
    <property type="entry name" value="GYLCOSYL HYDROLASE 115 C-TERMINAL DOMAIN-CONTAINING PROTEIN"/>
    <property type="match status" value="1"/>
</dbReference>
<name>A0A1H9MRR5_9SPHI</name>
<dbReference type="OrthoDB" id="8727830at2"/>